<dbReference type="InterPro" id="IPR032834">
    <property type="entry name" value="NatK-like_C"/>
</dbReference>
<organism evidence="6 7">
    <name type="scientific">Lachnospira hominis</name>
    <name type="common">ex Liu et al. 2021</name>
    <dbReference type="NCBI Taxonomy" id="2763051"/>
    <lineage>
        <taxon>Bacteria</taxon>
        <taxon>Bacillati</taxon>
        <taxon>Bacillota</taxon>
        <taxon>Clostridia</taxon>
        <taxon>Lachnospirales</taxon>
        <taxon>Lachnospiraceae</taxon>
        <taxon>Lachnospira</taxon>
    </lineage>
</organism>
<dbReference type="Pfam" id="PF14689">
    <property type="entry name" value="SPOB_a"/>
    <property type="match status" value="1"/>
</dbReference>
<dbReference type="RefSeq" id="WP_021865403.1">
    <property type="nucleotide sequence ID" value="NZ_JACOPD010000002.1"/>
</dbReference>
<evidence type="ECO:0000313" key="7">
    <source>
        <dbReference type="Proteomes" id="UP000628463"/>
    </source>
</evidence>
<keyword evidence="4" id="KW-0812">Transmembrane</keyword>
<evidence type="ECO:0000256" key="3">
    <source>
        <dbReference type="SAM" id="Coils"/>
    </source>
</evidence>
<evidence type="ECO:0000313" key="6">
    <source>
        <dbReference type="EMBL" id="MBC5679973.1"/>
    </source>
</evidence>
<dbReference type="EMBL" id="JACOPD010000002">
    <property type="protein sequence ID" value="MBC5679973.1"/>
    <property type="molecule type" value="Genomic_DNA"/>
</dbReference>
<keyword evidence="1" id="KW-0418">Kinase</keyword>
<dbReference type="PROSITE" id="PS50109">
    <property type="entry name" value="HIS_KIN"/>
    <property type="match status" value="1"/>
</dbReference>
<keyword evidence="7" id="KW-1185">Reference proteome</keyword>
<name>A0ABR7FXQ1_9FIRM</name>
<dbReference type="Gene3D" id="1.10.287.130">
    <property type="match status" value="1"/>
</dbReference>
<evidence type="ECO:0000256" key="1">
    <source>
        <dbReference type="ARBA" id="ARBA00022777"/>
    </source>
</evidence>
<accession>A0ABR7FXQ1</accession>
<feature type="coiled-coil region" evidence="3">
    <location>
        <begin position="24"/>
        <end position="61"/>
    </location>
</feature>
<dbReference type="InterPro" id="IPR039506">
    <property type="entry name" value="SPOB_a"/>
</dbReference>
<evidence type="ECO:0000256" key="4">
    <source>
        <dbReference type="SAM" id="Phobius"/>
    </source>
</evidence>
<dbReference type="InterPro" id="IPR036890">
    <property type="entry name" value="HATPase_C_sf"/>
</dbReference>
<dbReference type="InterPro" id="IPR003594">
    <property type="entry name" value="HATPase_dom"/>
</dbReference>
<keyword evidence="4" id="KW-1133">Transmembrane helix</keyword>
<feature type="transmembrane region" description="Helical" evidence="4">
    <location>
        <begin position="6"/>
        <end position="28"/>
    </location>
</feature>
<feature type="domain" description="Histidine kinase" evidence="5">
    <location>
        <begin position="113"/>
        <end position="243"/>
    </location>
</feature>
<dbReference type="SUPFAM" id="SSF55874">
    <property type="entry name" value="ATPase domain of HSP90 chaperone/DNA topoisomerase II/histidine kinase"/>
    <property type="match status" value="1"/>
</dbReference>
<keyword evidence="1" id="KW-0808">Transferase</keyword>
<keyword evidence="4" id="KW-0472">Membrane</keyword>
<protein>
    <submittedName>
        <fullName evidence="6">Spo0B domain-containing protein</fullName>
    </submittedName>
</protein>
<dbReference type="Gene3D" id="3.30.565.10">
    <property type="entry name" value="Histidine kinase-like ATPase, C-terminal domain"/>
    <property type="match status" value="1"/>
</dbReference>
<evidence type="ECO:0000259" key="5">
    <source>
        <dbReference type="PROSITE" id="PS50109"/>
    </source>
</evidence>
<dbReference type="InterPro" id="IPR005467">
    <property type="entry name" value="His_kinase_dom"/>
</dbReference>
<proteinExistence type="predicted"/>
<reference evidence="6 7" key="1">
    <citation type="submission" date="2020-08" db="EMBL/GenBank/DDBJ databases">
        <title>Genome public.</title>
        <authorList>
            <person name="Liu C."/>
            <person name="Sun Q."/>
        </authorList>
    </citation>
    <scope>NUCLEOTIDE SEQUENCE [LARGE SCALE GENOMIC DNA]</scope>
    <source>
        <strain evidence="6 7">NSJ-43</strain>
    </source>
</reference>
<keyword evidence="2" id="KW-0902">Two-component regulatory system</keyword>
<dbReference type="Proteomes" id="UP000628463">
    <property type="component" value="Unassembled WGS sequence"/>
</dbReference>
<dbReference type="Pfam" id="PF14501">
    <property type="entry name" value="HATPase_c_5"/>
    <property type="match status" value="1"/>
</dbReference>
<dbReference type="PANTHER" id="PTHR40448">
    <property type="entry name" value="TWO-COMPONENT SENSOR HISTIDINE KINASE"/>
    <property type="match status" value="1"/>
</dbReference>
<gene>
    <name evidence="6" type="ORF">H8S01_03220</name>
</gene>
<keyword evidence="3" id="KW-0175">Coiled coil</keyword>
<dbReference type="PANTHER" id="PTHR40448:SF1">
    <property type="entry name" value="TWO-COMPONENT SENSOR HISTIDINE KINASE"/>
    <property type="match status" value="1"/>
</dbReference>
<dbReference type="SMART" id="SM00387">
    <property type="entry name" value="HATPase_c"/>
    <property type="match status" value="1"/>
</dbReference>
<sequence>MEKQFIAVIIIFILIAVTVVIFLVKALLKNMEKYRAALETVNNLEQLNARMRSQRHDYINQMQVIYGLLELEEYDEALDYLKPIFTDMMKVGKALKTKIPAVNALLMAKMQTAEKQNIDMYVEVKSNLENIGVEGWELCKVMSNIIDNSIAASLQSEYESRKVYIEISESIDSYIIRIGNNGPVLTADDKKIIFKSGYSTKKEPGHGEGLAIVMNILKKYNAKIKVDSSDKETFFEIEFVKKGDGLL</sequence>
<evidence type="ECO:0000256" key="2">
    <source>
        <dbReference type="ARBA" id="ARBA00023012"/>
    </source>
</evidence>
<comment type="caution">
    <text evidence="6">The sequence shown here is derived from an EMBL/GenBank/DDBJ whole genome shotgun (WGS) entry which is preliminary data.</text>
</comment>